<dbReference type="EMBL" id="NGKW01000005">
    <property type="protein sequence ID" value="OTN93140.1"/>
    <property type="molecule type" value="Genomic_DNA"/>
</dbReference>
<comment type="caution">
    <text evidence="2">The sequence shown here is derived from an EMBL/GenBank/DDBJ whole genome shotgun (WGS) entry which is preliminary data.</text>
</comment>
<evidence type="ECO:0000313" key="1">
    <source>
        <dbReference type="EMBL" id="OTN93140.1"/>
    </source>
</evidence>
<reference evidence="2 4" key="1">
    <citation type="submission" date="2017-05" db="EMBL/GenBank/DDBJ databases">
        <title>The Genome Sequence of Enterococcus faecium 7H8_DIV0219.</title>
        <authorList>
            <consortium name="The Broad Institute Genomics Platform"/>
            <consortium name="The Broad Institute Genomic Center for Infectious Diseases"/>
            <person name="Earl A."/>
            <person name="Manson A."/>
            <person name="Schwartman J."/>
            <person name="Gilmore M."/>
            <person name="Abouelleil A."/>
            <person name="Cao P."/>
            <person name="Chapman S."/>
            <person name="Cusick C."/>
            <person name="Shea T."/>
            <person name="Young S."/>
            <person name="Neafsey D."/>
            <person name="Nusbaum C."/>
            <person name="Birren B."/>
        </authorList>
    </citation>
    <scope>NUCLEOTIDE SEQUENCE [LARGE SCALE GENOMIC DNA]</scope>
    <source>
        <strain evidence="2 4">7H8_DIV0219</strain>
    </source>
</reference>
<proteinExistence type="predicted"/>
<dbReference type="EMBL" id="NGKW01000001">
    <property type="protein sequence ID" value="OTN95703.1"/>
    <property type="molecule type" value="Genomic_DNA"/>
</dbReference>
<name>A0A242BF48_ENTFC</name>
<dbReference type="EMBL" id="NGKW01000003">
    <property type="protein sequence ID" value="OTN94114.1"/>
    <property type="molecule type" value="Genomic_DNA"/>
</dbReference>
<dbReference type="Proteomes" id="UP000194885">
    <property type="component" value="Unassembled WGS sequence"/>
</dbReference>
<dbReference type="AlphaFoldDB" id="A0A242BF48"/>
<gene>
    <name evidence="3" type="ORF">A5810_000008</name>
    <name evidence="2" type="ORF">A5810_002014</name>
    <name evidence="1" type="ORF">A5810_002599</name>
</gene>
<sequence length="123" mass="15255">MELFQWVIETVAVQRDGVNDMYVFQITTFDKSEKNAMDIARMKTKRMLKRNKIPYLRITICWVQLVAVIRRTKYEEYKQLVRLNKPKKVLTRLLQLSFWELDEYERRYRKERRKKHKRQANLN</sequence>
<protein>
    <submittedName>
        <fullName evidence="2">Uncharacterized protein</fullName>
    </submittedName>
</protein>
<organism evidence="2 4">
    <name type="scientific">Enterococcus faecium</name>
    <name type="common">Streptococcus faecium</name>
    <dbReference type="NCBI Taxonomy" id="1352"/>
    <lineage>
        <taxon>Bacteria</taxon>
        <taxon>Bacillati</taxon>
        <taxon>Bacillota</taxon>
        <taxon>Bacilli</taxon>
        <taxon>Lactobacillales</taxon>
        <taxon>Enterococcaceae</taxon>
        <taxon>Enterococcus</taxon>
    </lineage>
</organism>
<evidence type="ECO:0000313" key="4">
    <source>
        <dbReference type="Proteomes" id="UP000194885"/>
    </source>
</evidence>
<evidence type="ECO:0000313" key="2">
    <source>
        <dbReference type="EMBL" id="OTN94114.1"/>
    </source>
</evidence>
<dbReference type="RefSeq" id="WP_086322828.1">
    <property type="nucleotide sequence ID" value="NZ_NGKW01000001.1"/>
</dbReference>
<accession>A0A242BF48</accession>
<evidence type="ECO:0000313" key="3">
    <source>
        <dbReference type="EMBL" id="OTN95703.1"/>
    </source>
</evidence>